<keyword evidence="7" id="KW-1185">Reference proteome</keyword>
<protein>
    <submittedName>
        <fullName evidence="6">FAD-dependent oxidoreductase</fullName>
    </submittedName>
</protein>
<dbReference type="PANTHER" id="PTHR43557:SF2">
    <property type="entry name" value="RIESKE DOMAIN-CONTAINING PROTEIN-RELATED"/>
    <property type="match status" value="1"/>
</dbReference>
<evidence type="ECO:0000256" key="2">
    <source>
        <dbReference type="ARBA" id="ARBA00022630"/>
    </source>
</evidence>
<organism evidence="6 7">
    <name type="scientific">Mycobacterium paraterrae</name>
    <dbReference type="NCBI Taxonomy" id="577492"/>
    <lineage>
        <taxon>Bacteria</taxon>
        <taxon>Bacillati</taxon>
        <taxon>Actinomycetota</taxon>
        <taxon>Actinomycetes</taxon>
        <taxon>Mycobacteriales</taxon>
        <taxon>Mycobacteriaceae</taxon>
        <taxon>Mycobacterium</taxon>
    </lineage>
</organism>
<evidence type="ECO:0000313" key="6">
    <source>
        <dbReference type="EMBL" id="UMB71643.1"/>
    </source>
</evidence>
<dbReference type="InterPro" id="IPR036188">
    <property type="entry name" value="FAD/NAD-bd_sf"/>
</dbReference>
<dbReference type="PRINTS" id="PR00411">
    <property type="entry name" value="PNDRDTASEI"/>
</dbReference>
<dbReference type="InterPro" id="IPR050446">
    <property type="entry name" value="FAD-oxidoreductase/Apoptosis"/>
</dbReference>
<gene>
    <name evidence="6" type="ORF">MKK62_10630</name>
</gene>
<dbReference type="Gene3D" id="3.30.390.30">
    <property type="match status" value="1"/>
</dbReference>
<dbReference type="Proteomes" id="UP001055336">
    <property type="component" value="Chromosome"/>
</dbReference>
<reference evidence="6" key="1">
    <citation type="submission" date="2022-08" db="EMBL/GenBank/DDBJ databases">
        <title>Whole genome sequencing of non-tuberculosis mycobacteria type-strains.</title>
        <authorList>
            <person name="Igarashi Y."/>
            <person name="Osugi A."/>
            <person name="Mitarai S."/>
        </authorList>
    </citation>
    <scope>NUCLEOTIDE SEQUENCE</scope>
    <source>
        <strain evidence="6">DSM 45127</strain>
    </source>
</reference>
<evidence type="ECO:0000256" key="3">
    <source>
        <dbReference type="ARBA" id="ARBA00022827"/>
    </source>
</evidence>
<evidence type="ECO:0000259" key="5">
    <source>
        <dbReference type="Pfam" id="PF07992"/>
    </source>
</evidence>
<dbReference type="PRINTS" id="PR00368">
    <property type="entry name" value="FADPNR"/>
</dbReference>
<dbReference type="EMBL" id="CP092488">
    <property type="protein sequence ID" value="UMB71643.1"/>
    <property type="molecule type" value="Genomic_DNA"/>
</dbReference>
<dbReference type="PANTHER" id="PTHR43557">
    <property type="entry name" value="APOPTOSIS-INDUCING FACTOR 1"/>
    <property type="match status" value="1"/>
</dbReference>
<dbReference type="Gene3D" id="3.50.50.60">
    <property type="entry name" value="FAD/NAD(P)-binding domain"/>
    <property type="match status" value="2"/>
</dbReference>
<name>A0ABY3VWS1_9MYCO</name>
<dbReference type="RefSeq" id="WP_240263396.1">
    <property type="nucleotide sequence ID" value="NZ_CP092488.2"/>
</dbReference>
<comment type="cofactor">
    <cofactor evidence="1">
        <name>FAD</name>
        <dbReference type="ChEBI" id="CHEBI:57692"/>
    </cofactor>
</comment>
<dbReference type="InterPro" id="IPR016156">
    <property type="entry name" value="FAD/NAD-linked_Rdtase_dimer_sf"/>
</dbReference>
<evidence type="ECO:0000256" key="4">
    <source>
        <dbReference type="ARBA" id="ARBA00023002"/>
    </source>
</evidence>
<keyword evidence="2" id="KW-0285">Flavoprotein</keyword>
<dbReference type="SUPFAM" id="SSF51905">
    <property type="entry name" value="FAD/NAD(P)-binding domain"/>
    <property type="match status" value="1"/>
</dbReference>
<keyword evidence="4" id="KW-0560">Oxidoreductase</keyword>
<evidence type="ECO:0000256" key="1">
    <source>
        <dbReference type="ARBA" id="ARBA00001974"/>
    </source>
</evidence>
<accession>A0ABY3VWS1</accession>
<evidence type="ECO:0000313" key="7">
    <source>
        <dbReference type="Proteomes" id="UP001055336"/>
    </source>
</evidence>
<dbReference type="Pfam" id="PF07992">
    <property type="entry name" value="Pyr_redox_2"/>
    <property type="match status" value="1"/>
</dbReference>
<keyword evidence="3" id="KW-0274">FAD</keyword>
<dbReference type="SUPFAM" id="SSF55424">
    <property type="entry name" value="FAD/NAD-linked reductases, dimerisation (C-terminal) domain"/>
    <property type="match status" value="1"/>
</dbReference>
<sequence length="383" mass="40678">MNDTELIIIGSGPAGVSAAEAFRQHNHDGRVQIVTDDAALPYERPPLSKEFLRGDAEPGDAELHPAQWFDENNIELVRTTGVEHIDPARHQLTAAGIRHSYRSLVLACGAKPSGFPVRGGEKALQLRSMADAQALRKAATKAGAAVVVGAGFIGCEAAASLAMRGVATTLVAPDPVPQAKRLGDEAGERIKRLVADAGARYVGSAHVSEVTDEAVHLDNGTRIDCDLVLAATGVTPQSDLAANAGIDTRDGRIVVDARMRTSVDNVYAAGDVALAYNSLADRPVAVEHWQDAMDQGALAGAAAAGRDGEWDAIPGFWTTIGEATLKYHAWGDGFDRARLIEHSGGFTAWYEARGVTVGVLTFNADDDYDRGEKLIRDRKPIPF</sequence>
<dbReference type="InterPro" id="IPR023753">
    <property type="entry name" value="FAD/NAD-binding_dom"/>
</dbReference>
<proteinExistence type="predicted"/>
<feature type="domain" description="FAD/NAD(P)-binding" evidence="5">
    <location>
        <begin position="5"/>
        <end position="296"/>
    </location>
</feature>